<evidence type="ECO:0000256" key="4">
    <source>
        <dbReference type="HAMAP-Rule" id="MF_00171"/>
    </source>
</evidence>
<evidence type="ECO:0000256" key="2">
    <source>
        <dbReference type="ARBA" id="ARBA00022694"/>
    </source>
</evidence>
<dbReference type="PIRSF" id="PIRSF001430">
    <property type="entry name" value="tRNA_psdUrid_synth"/>
    <property type="match status" value="1"/>
</dbReference>
<dbReference type="InterPro" id="IPR020097">
    <property type="entry name" value="PsdUridine_synth_TruA_a/b_dom"/>
</dbReference>
<feature type="domain" description="Pseudouridine synthase I TruA alpha/beta" evidence="8">
    <location>
        <begin position="165"/>
        <end position="280"/>
    </location>
</feature>
<dbReference type="InterPro" id="IPR020103">
    <property type="entry name" value="PsdUridine_synth_cat_dom_sf"/>
</dbReference>
<keyword evidence="10" id="KW-1185">Reference proteome</keyword>
<dbReference type="InterPro" id="IPR001406">
    <property type="entry name" value="PsdUridine_synth_TruA"/>
</dbReference>
<comment type="subunit">
    <text evidence="4">Homodimer.</text>
</comment>
<evidence type="ECO:0000256" key="1">
    <source>
        <dbReference type="ARBA" id="ARBA00009375"/>
    </source>
</evidence>
<dbReference type="Proteomes" id="UP000011863">
    <property type="component" value="Chromosome"/>
</dbReference>
<feature type="binding site" evidence="4 6">
    <location>
        <position position="130"/>
    </location>
    <ligand>
        <name>substrate</name>
    </ligand>
</feature>
<comment type="caution">
    <text evidence="4">Lacks conserved residue(s) required for the propagation of feature annotation.</text>
</comment>
<organism evidence="9 10">
    <name type="scientific">Ilumatobacter coccineus (strain NBRC 103263 / KCTC 29153 / YM16-304)</name>
    <dbReference type="NCBI Taxonomy" id="1313172"/>
    <lineage>
        <taxon>Bacteria</taxon>
        <taxon>Bacillati</taxon>
        <taxon>Actinomycetota</taxon>
        <taxon>Acidimicrobiia</taxon>
        <taxon>Acidimicrobiales</taxon>
        <taxon>Ilumatobacteraceae</taxon>
        <taxon>Ilumatobacter</taxon>
    </lineage>
</organism>
<gene>
    <name evidence="4 9" type="primary">truA</name>
    <name evidence="9" type="ORF">YM304_08770</name>
</gene>
<proteinExistence type="inferred from homology"/>
<comment type="function">
    <text evidence="4">Formation of pseudouridine at positions 38, 39 and 40 in the anticodon stem and loop of transfer RNAs.</text>
</comment>
<comment type="catalytic activity">
    <reaction evidence="4 7">
        <text>uridine(38/39/40) in tRNA = pseudouridine(38/39/40) in tRNA</text>
        <dbReference type="Rhea" id="RHEA:22376"/>
        <dbReference type="Rhea" id="RHEA-COMP:10085"/>
        <dbReference type="Rhea" id="RHEA-COMP:10087"/>
        <dbReference type="ChEBI" id="CHEBI:65314"/>
        <dbReference type="ChEBI" id="CHEBI:65315"/>
        <dbReference type="EC" id="5.4.99.12"/>
    </reaction>
</comment>
<dbReference type="InterPro" id="IPR020094">
    <property type="entry name" value="TruA/RsuA/RluB/E/F_N"/>
</dbReference>
<dbReference type="SUPFAM" id="SSF55120">
    <property type="entry name" value="Pseudouridine synthase"/>
    <property type="match status" value="1"/>
</dbReference>
<evidence type="ECO:0000313" key="10">
    <source>
        <dbReference type="Proteomes" id="UP000011863"/>
    </source>
</evidence>
<dbReference type="NCBIfam" id="TIGR00071">
    <property type="entry name" value="hisT_truA"/>
    <property type="match status" value="1"/>
</dbReference>
<dbReference type="GO" id="GO:0003723">
    <property type="term" value="F:RNA binding"/>
    <property type="evidence" value="ECO:0007669"/>
    <property type="project" value="InterPro"/>
</dbReference>
<keyword evidence="2 4" id="KW-0819">tRNA processing</keyword>
<accession>A0A6C7E378</accession>
<dbReference type="Pfam" id="PF01416">
    <property type="entry name" value="PseudoU_synth_1"/>
    <property type="match status" value="2"/>
</dbReference>
<evidence type="ECO:0000256" key="3">
    <source>
        <dbReference type="ARBA" id="ARBA00023235"/>
    </source>
</evidence>
<dbReference type="AlphaFoldDB" id="A0A6C7E378"/>
<evidence type="ECO:0000259" key="8">
    <source>
        <dbReference type="Pfam" id="PF01416"/>
    </source>
</evidence>
<comment type="similarity">
    <text evidence="1 4 7">Belongs to the tRNA pseudouridine synthase TruA family.</text>
</comment>
<name>A0A6C7E378_ILUCY</name>
<sequence length="295" mass="31915">MNSTRKAPAIGGGLSASAPEMRNVKLVVAYDGTDFRGFAESDGVRTVMGELRVAAERVARVPLELTGAGRTDAGVHGWGQVVTGRIPAELDPARVQHSINRMCGPAISVRSAEWVDDDFDARFSATSRSYRYDVWNDRDPHPSLARVTWHVPQPLDVEAMNTAGAALLGEHDFASFCRRAKVGEGHPEKSMVRILQRAEWHRVGLEGVAPVESSPLLRFEISASSFCHQMVRSIVGTLVEVGIGKRAPDSLDATLAALDRASAGKVAPPTGLTLWHVGYDGVRWDADRPVGWSVS</sequence>
<dbReference type="GO" id="GO:0031119">
    <property type="term" value="P:tRNA pseudouridine synthesis"/>
    <property type="evidence" value="ECO:0007669"/>
    <property type="project" value="UniProtKB-UniRule"/>
</dbReference>
<evidence type="ECO:0000256" key="6">
    <source>
        <dbReference type="PIRSR" id="PIRSR001430-2"/>
    </source>
</evidence>
<keyword evidence="3 4" id="KW-0413">Isomerase</keyword>
<dbReference type="CDD" id="cd02570">
    <property type="entry name" value="PseudoU_synth_EcTruA"/>
    <property type="match status" value="1"/>
</dbReference>
<dbReference type="EMBL" id="AP012057">
    <property type="protein sequence ID" value="BAN01191.1"/>
    <property type="molecule type" value="Genomic_DNA"/>
</dbReference>
<dbReference type="Gene3D" id="3.30.70.660">
    <property type="entry name" value="Pseudouridine synthase I, catalytic domain, C-terminal subdomain"/>
    <property type="match status" value="1"/>
</dbReference>
<feature type="domain" description="Pseudouridine synthase I TruA alpha/beta" evidence="8">
    <location>
        <begin position="27"/>
        <end position="123"/>
    </location>
</feature>
<reference evidence="9 10" key="1">
    <citation type="journal article" date="2013" name="Int. J. Syst. Evol. Microbiol.">
        <title>Ilumatobacter nonamiense sp. nov. and Ilumatobacter coccineum sp. nov., isolated from seashore sand.</title>
        <authorList>
            <person name="Matsumoto A."/>
            <person name="Kasai H."/>
            <person name="Matsuo Y."/>
            <person name="Shizuri Y."/>
            <person name="Ichikawa N."/>
            <person name="Fujita N."/>
            <person name="Omura S."/>
            <person name="Takahashi Y."/>
        </authorList>
    </citation>
    <scope>NUCLEOTIDE SEQUENCE [LARGE SCALE GENOMIC DNA]</scope>
    <source>
        <strain evidence="10">NBRC 103263 / KCTC 29153 / YM16-304</strain>
    </source>
</reference>
<dbReference type="PANTHER" id="PTHR11142">
    <property type="entry name" value="PSEUDOURIDYLATE SYNTHASE"/>
    <property type="match status" value="1"/>
</dbReference>
<dbReference type="PANTHER" id="PTHR11142:SF0">
    <property type="entry name" value="TRNA PSEUDOURIDINE SYNTHASE-LIKE 1"/>
    <property type="match status" value="1"/>
</dbReference>
<dbReference type="InterPro" id="IPR020095">
    <property type="entry name" value="PsdUridine_synth_TruA_C"/>
</dbReference>
<protein>
    <recommendedName>
        <fullName evidence="4">tRNA pseudouridine synthase A</fullName>
        <ecNumber evidence="4">5.4.99.12</ecNumber>
    </recommendedName>
    <alternativeName>
        <fullName evidence="4">tRNA pseudouridine(38-40) synthase</fullName>
    </alternativeName>
    <alternativeName>
        <fullName evidence="4">tRNA pseudouridylate synthase I</fullName>
    </alternativeName>
    <alternativeName>
        <fullName evidence="4">tRNA-uridine isomerase I</fullName>
    </alternativeName>
</protein>
<dbReference type="KEGG" id="aym:YM304_08770"/>
<evidence type="ECO:0000256" key="5">
    <source>
        <dbReference type="PIRSR" id="PIRSR001430-1"/>
    </source>
</evidence>
<dbReference type="HAMAP" id="MF_00171">
    <property type="entry name" value="TruA"/>
    <property type="match status" value="1"/>
</dbReference>
<dbReference type="Gene3D" id="3.30.70.580">
    <property type="entry name" value="Pseudouridine synthase I, catalytic domain, N-terminal subdomain"/>
    <property type="match status" value="1"/>
</dbReference>
<evidence type="ECO:0000256" key="7">
    <source>
        <dbReference type="RuleBase" id="RU003792"/>
    </source>
</evidence>
<evidence type="ECO:0000313" key="9">
    <source>
        <dbReference type="EMBL" id="BAN01191.1"/>
    </source>
</evidence>
<feature type="active site" description="Nucleophile" evidence="4 5">
    <location>
        <position position="72"/>
    </location>
</feature>
<dbReference type="EC" id="5.4.99.12" evidence="4"/>
<dbReference type="OrthoDB" id="9811823at2"/>
<dbReference type="GO" id="GO:0160147">
    <property type="term" value="F:tRNA pseudouridine(38-40) synthase activity"/>
    <property type="evidence" value="ECO:0007669"/>
    <property type="project" value="UniProtKB-EC"/>
</dbReference>